<feature type="transmembrane region" description="Helical" evidence="2">
    <location>
        <begin position="7"/>
        <end position="28"/>
    </location>
</feature>
<name>A0A1I1Y3E4_9ACTN</name>
<gene>
    <name evidence="3" type="ORF">SAMN05216574_102216</name>
</gene>
<dbReference type="EMBL" id="FOND01000002">
    <property type="protein sequence ID" value="SFE12593.1"/>
    <property type="molecule type" value="Genomic_DNA"/>
</dbReference>
<keyword evidence="2" id="KW-0472">Membrane</keyword>
<feature type="transmembrane region" description="Helical" evidence="2">
    <location>
        <begin position="64"/>
        <end position="85"/>
    </location>
</feature>
<accession>A0A1I1Y3E4</accession>
<keyword evidence="4" id="KW-1185">Reference proteome</keyword>
<dbReference type="STRING" id="1798228.SAMN05216574_102216"/>
<organism evidence="3 4">
    <name type="scientific">Blastococcus tunisiensis</name>
    <dbReference type="NCBI Taxonomy" id="1798228"/>
    <lineage>
        <taxon>Bacteria</taxon>
        <taxon>Bacillati</taxon>
        <taxon>Actinomycetota</taxon>
        <taxon>Actinomycetes</taxon>
        <taxon>Geodermatophilales</taxon>
        <taxon>Geodermatophilaceae</taxon>
        <taxon>Blastococcus</taxon>
    </lineage>
</organism>
<protein>
    <submittedName>
        <fullName evidence="3">Uncharacterized protein</fullName>
    </submittedName>
</protein>
<reference evidence="4" key="1">
    <citation type="submission" date="2016-10" db="EMBL/GenBank/DDBJ databases">
        <authorList>
            <person name="Varghese N."/>
            <person name="Submissions S."/>
        </authorList>
    </citation>
    <scope>NUCLEOTIDE SEQUENCE [LARGE SCALE GENOMIC DNA]</scope>
    <source>
        <strain evidence="4">DSM 46838</strain>
    </source>
</reference>
<dbReference type="OrthoDB" id="3827100at2"/>
<feature type="compositionally biased region" description="Low complexity" evidence="1">
    <location>
        <begin position="210"/>
        <end position="221"/>
    </location>
</feature>
<evidence type="ECO:0000256" key="1">
    <source>
        <dbReference type="SAM" id="MobiDB-lite"/>
    </source>
</evidence>
<sequence>MPHRRPLIRLLRWGGALCVGLLAVVGGLGMRAPGLISVAVAGVLAAAVVVGMARDGTGRERHPVVSPAVQAGAWTVALLLALIGLTVLAGGVLALLTGAIGALAWLAVRVARSGPRWPGRSADPAPSPAGREVLFLPGAAAEGSRPTTAERTSPVPGLPTAALGREWLRTSAALGGRLSAAERQALVRRRAETLDELERRDPAGFATWLAAGPAPGSDPSAYIRGASAEGDQAAGSDAA</sequence>
<dbReference type="Proteomes" id="UP000198589">
    <property type="component" value="Unassembled WGS sequence"/>
</dbReference>
<evidence type="ECO:0000256" key="2">
    <source>
        <dbReference type="SAM" id="Phobius"/>
    </source>
</evidence>
<keyword evidence="2" id="KW-1133">Transmembrane helix</keyword>
<evidence type="ECO:0000313" key="4">
    <source>
        <dbReference type="Proteomes" id="UP000198589"/>
    </source>
</evidence>
<dbReference type="AlphaFoldDB" id="A0A1I1Y3E4"/>
<keyword evidence="2" id="KW-0812">Transmembrane</keyword>
<feature type="region of interest" description="Disordered" evidence="1">
    <location>
        <begin position="209"/>
        <end position="239"/>
    </location>
</feature>
<evidence type="ECO:0000313" key="3">
    <source>
        <dbReference type="EMBL" id="SFE12593.1"/>
    </source>
</evidence>
<feature type="transmembrane region" description="Helical" evidence="2">
    <location>
        <begin position="34"/>
        <end position="52"/>
    </location>
</feature>
<proteinExistence type="predicted"/>
<dbReference type="RefSeq" id="WP_139228750.1">
    <property type="nucleotide sequence ID" value="NZ_FOND01000002.1"/>
</dbReference>